<reference evidence="2" key="1">
    <citation type="journal article" name="BMC Genomics">
        <title>Long-read sequencing and de novo genome assembly of marine medaka (Oryzias melastigma).</title>
        <authorList>
            <person name="Liang P."/>
            <person name="Saqib H.S.A."/>
            <person name="Ni X."/>
            <person name="Shen Y."/>
        </authorList>
    </citation>
    <scope>NUCLEOTIDE SEQUENCE</scope>
    <source>
        <strain evidence="2">Bigg-433</strain>
    </source>
</reference>
<proteinExistence type="predicted"/>
<feature type="compositionally biased region" description="Polar residues" evidence="1">
    <location>
        <begin position="25"/>
        <end position="37"/>
    </location>
</feature>
<dbReference type="Proteomes" id="UP000646548">
    <property type="component" value="Unassembled WGS sequence"/>
</dbReference>
<accession>A0A834CQR6</accession>
<evidence type="ECO:0000313" key="3">
    <source>
        <dbReference type="Proteomes" id="UP000646548"/>
    </source>
</evidence>
<evidence type="ECO:0000256" key="1">
    <source>
        <dbReference type="SAM" id="MobiDB-lite"/>
    </source>
</evidence>
<dbReference type="AlphaFoldDB" id="A0A834CQR6"/>
<protein>
    <submittedName>
        <fullName evidence="2">Uncharacterized protein</fullName>
    </submittedName>
</protein>
<name>A0A834CQR6_ORYME</name>
<comment type="caution">
    <text evidence="2">The sequence shown here is derived from an EMBL/GenBank/DDBJ whole genome shotgun (WGS) entry which is preliminary data.</text>
</comment>
<sequence length="167" mass="17955">MKPEVCGVERKRDLPREGEGVSEGCKSQSGAATSSWPQPADCCCSVLDNTGCDGRRGRKTRPCMPNQTRLKETRSAEPSRPGHLAAGRSGPAQSVSVDPPPLPCTSLVLPGGRCRRAHTQCAARLRTDGFRPNPGRFLTEVTRGAAVYVDRPGFPPLRGSEDFPRLS</sequence>
<feature type="region of interest" description="Disordered" evidence="1">
    <location>
        <begin position="1"/>
        <end position="101"/>
    </location>
</feature>
<organism evidence="2 3">
    <name type="scientific">Oryzias melastigma</name>
    <name type="common">Marine medaka</name>
    <dbReference type="NCBI Taxonomy" id="30732"/>
    <lineage>
        <taxon>Eukaryota</taxon>
        <taxon>Metazoa</taxon>
        <taxon>Chordata</taxon>
        <taxon>Craniata</taxon>
        <taxon>Vertebrata</taxon>
        <taxon>Euteleostomi</taxon>
        <taxon>Actinopterygii</taxon>
        <taxon>Neopterygii</taxon>
        <taxon>Teleostei</taxon>
        <taxon>Neoteleostei</taxon>
        <taxon>Acanthomorphata</taxon>
        <taxon>Ovalentaria</taxon>
        <taxon>Atherinomorphae</taxon>
        <taxon>Beloniformes</taxon>
        <taxon>Adrianichthyidae</taxon>
        <taxon>Oryziinae</taxon>
        <taxon>Oryzias</taxon>
    </lineage>
</organism>
<gene>
    <name evidence="2" type="ORF">FQA47_020989</name>
</gene>
<evidence type="ECO:0000313" key="2">
    <source>
        <dbReference type="EMBL" id="KAF6731934.1"/>
    </source>
</evidence>
<feature type="compositionally biased region" description="Basic and acidic residues" evidence="1">
    <location>
        <begin position="1"/>
        <end position="19"/>
    </location>
</feature>
<dbReference type="EMBL" id="WKFB01000202">
    <property type="protein sequence ID" value="KAF6731934.1"/>
    <property type="molecule type" value="Genomic_DNA"/>
</dbReference>